<proteinExistence type="predicted"/>
<organism evidence="1 2">
    <name type="scientific">Diatraea saccharalis</name>
    <name type="common">sugarcane borer</name>
    <dbReference type="NCBI Taxonomy" id="40085"/>
    <lineage>
        <taxon>Eukaryota</taxon>
        <taxon>Metazoa</taxon>
        <taxon>Ecdysozoa</taxon>
        <taxon>Arthropoda</taxon>
        <taxon>Hexapoda</taxon>
        <taxon>Insecta</taxon>
        <taxon>Pterygota</taxon>
        <taxon>Neoptera</taxon>
        <taxon>Endopterygota</taxon>
        <taxon>Lepidoptera</taxon>
        <taxon>Glossata</taxon>
        <taxon>Ditrysia</taxon>
        <taxon>Pyraloidea</taxon>
        <taxon>Crambidae</taxon>
        <taxon>Crambinae</taxon>
        <taxon>Diatraea</taxon>
    </lineage>
</organism>
<name>A0A9N9RHR7_9NEOP</name>
<dbReference type="EMBL" id="OU893340">
    <property type="protein sequence ID" value="CAG9796586.1"/>
    <property type="molecule type" value="Genomic_DNA"/>
</dbReference>
<reference evidence="1" key="1">
    <citation type="submission" date="2021-12" db="EMBL/GenBank/DDBJ databases">
        <authorList>
            <person name="King R."/>
        </authorList>
    </citation>
    <scope>NUCLEOTIDE SEQUENCE</scope>
</reference>
<accession>A0A9N9RHR7</accession>
<gene>
    <name evidence="1" type="ORF">DIATSA_LOCUS13768</name>
</gene>
<keyword evidence="2" id="KW-1185">Reference proteome</keyword>
<dbReference type="OrthoDB" id="10046738at2759"/>
<evidence type="ECO:0000313" key="1">
    <source>
        <dbReference type="EMBL" id="CAG9796586.1"/>
    </source>
</evidence>
<dbReference type="AlphaFoldDB" id="A0A9N9RHR7"/>
<reference evidence="1" key="2">
    <citation type="submission" date="2022-10" db="EMBL/GenBank/DDBJ databases">
        <authorList>
            <consortium name="ENA_rothamsted_submissions"/>
            <consortium name="culmorum"/>
            <person name="King R."/>
        </authorList>
    </citation>
    <scope>NUCLEOTIDE SEQUENCE</scope>
</reference>
<evidence type="ECO:0008006" key="3">
    <source>
        <dbReference type="Google" id="ProtNLM"/>
    </source>
</evidence>
<evidence type="ECO:0000313" key="2">
    <source>
        <dbReference type="Proteomes" id="UP001153714"/>
    </source>
</evidence>
<dbReference type="Proteomes" id="UP001153714">
    <property type="component" value="Chromosome 9"/>
</dbReference>
<protein>
    <recommendedName>
        <fullName evidence="3">SWIM-type domain-containing protein</fullName>
    </recommendedName>
</protein>
<sequence>MLDLVKKPNHLQKMVEENGWARKKAIWRPLSESDLSDFPQLTWEELRNLTLGIYQLKQSRSYTQEHISQTGMYSLYVHREDVSVIRIQLRSRHTSSKIYNMWIRTAISSIINIEWYCQCKVGARVVGCCAHVASVLWYLGYWRHNRTETKTPSLEYANTFEDAATGWSSDDSDNQHDEEA</sequence>